<dbReference type="EMBL" id="CAJRST010016668">
    <property type="protein sequence ID" value="CAG5940350.1"/>
    <property type="molecule type" value="Genomic_DNA"/>
</dbReference>
<comment type="similarity">
    <text evidence="1">Belongs to the TRAFAC class TrmE-Era-EngA-EngB-Septin-like GTPase superfamily. AIG1/Toc34/Toc159-like paraseptin GTPase family. IAN subfamily.</text>
</comment>
<evidence type="ECO:0000256" key="1">
    <source>
        <dbReference type="ARBA" id="ARBA00008535"/>
    </source>
</evidence>
<dbReference type="Pfam" id="PF04548">
    <property type="entry name" value="AIG1"/>
    <property type="match status" value="1"/>
</dbReference>
<accession>A0A8S4BA61</accession>
<reference evidence="7" key="1">
    <citation type="submission" date="2021-05" db="EMBL/GenBank/DDBJ databases">
        <authorList>
            <person name="Tigano A."/>
        </authorList>
    </citation>
    <scope>NUCLEOTIDE SEQUENCE</scope>
</reference>
<feature type="region of interest" description="Disordered" evidence="5">
    <location>
        <begin position="30"/>
        <end position="51"/>
    </location>
</feature>
<dbReference type="CDD" id="cd01852">
    <property type="entry name" value="AIG1"/>
    <property type="match status" value="1"/>
</dbReference>
<evidence type="ECO:0000256" key="2">
    <source>
        <dbReference type="ARBA" id="ARBA00022741"/>
    </source>
</evidence>
<evidence type="ECO:0000256" key="5">
    <source>
        <dbReference type="SAM" id="MobiDB-lite"/>
    </source>
</evidence>
<keyword evidence="3" id="KW-0342">GTP-binding</keyword>
<sequence>MCHEVEHAYSDDVYMQQNFPPSPVWREKLRGHDMSSPRQQSSVGFAGRKTSPSSSTVLRLVLLGRAGSGKSSTANTILGRKILDLKVSSALAAQRSRRVSGEFRGRQLLILDTPGVLDTHQTPQEVQRELRRSVSLLFPGPHAILIVIQIGRFTQDERDALCQIKEAMGSHALSFSVVVFTHGDRLEEGASVKHRLIDECRDLAELVASCGGRYCVFDNQSPNNKEQVSELLALVDGMMRDNGESCYTSKMLQRAEEELAHQLREERMLRAEKDELLKRKQEEAVREWYEKELGLIEQKNRMEWEELKRKLELEMEKETKEAKDREEAFRQELEEQKAQEVTILREVERRKREALQGRLDKVSRMLEEQVEREQKTRQLIEERIQREKEESERRERERELQQIQMEQAIRQREEMERDALQREFEKLFQSLEDLSRKEEEKKKQMDSMLRRERLENQREMDIQMEHLRAEKRKSEALKRELKLLKIKAEQQKAAEEGAKRLLEESLQKERERCATEMFSLKKLCGRKCAEMFEKVSAEKHWTVTGYVQEMGLLGLNAALEKVGAPCCIQ</sequence>
<keyword evidence="2" id="KW-0547">Nucleotide-binding</keyword>
<name>A0A8S4BA61_9TELE</name>
<dbReference type="InterPro" id="IPR006703">
    <property type="entry name" value="G_AIG1"/>
</dbReference>
<evidence type="ECO:0000256" key="3">
    <source>
        <dbReference type="ARBA" id="ARBA00023134"/>
    </source>
</evidence>
<dbReference type="PROSITE" id="PS51720">
    <property type="entry name" value="G_AIG1"/>
    <property type="match status" value="1"/>
</dbReference>
<protein>
    <submittedName>
        <fullName evidence="7">(Atlantic silverside) hypothetical protein</fullName>
    </submittedName>
</protein>
<evidence type="ECO:0000313" key="8">
    <source>
        <dbReference type="Proteomes" id="UP000677803"/>
    </source>
</evidence>
<dbReference type="Proteomes" id="UP000677803">
    <property type="component" value="Unassembled WGS sequence"/>
</dbReference>
<proteinExistence type="inferred from homology"/>
<feature type="domain" description="AIG1-type G" evidence="6">
    <location>
        <begin position="55"/>
        <end position="256"/>
    </location>
</feature>
<dbReference type="OrthoDB" id="8954335at2759"/>
<dbReference type="InterPro" id="IPR027417">
    <property type="entry name" value="P-loop_NTPase"/>
</dbReference>
<evidence type="ECO:0000256" key="4">
    <source>
        <dbReference type="SAM" id="Coils"/>
    </source>
</evidence>
<dbReference type="SUPFAM" id="SSF52540">
    <property type="entry name" value="P-loop containing nucleoside triphosphate hydrolases"/>
    <property type="match status" value="1"/>
</dbReference>
<dbReference type="FunFam" id="3.40.50.300:FF:000366">
    <property type="entry name" value="GTPase, IMAP family member 2"/>
    <property type="match status" value="1"/>
</dbReference>
<evidence type="ECO:0000259" key="6">
    <source>
        <dbReference type="PROSITE" id="PS51720"/>
    </source>
</evidence>
<organism evidence="7 8">
    <name type="scientific">Menidia menidia</name>
    <name type="common">Atlantic silverside</name>
    <dbReference type="NCBI Taxonomy" id="238744"/>
    <lineage>
        <taxon>Eukaryota</taxon>
        <taxon>Metazoa</taxon>
        <taxon>Chordata</taxon>
        <taxon>Craniata</taxon>
        <taxon>Vertebrata</taxon>
        <taxon>Euteleostomi</taxon>
        <taxon>Actinopterygii</taxon>
        <taxon>Neopterygii</taxon>
        <taxon>Teleostei</taxon>
        <taxon>Neoteleostei</taxon>
        <taxon>Acanthomorphata</taxon>
        <taxon>Ovalentaria</taxon>
        <taxon>Atherinomorphae</taxon>
        <taxon>Atheriniformes</taxon>
        <taxon>Atherinopsidae</taxon>
        <taxon>Menidiinae</taxon>
        <taxon>Menidia</taxon>
    </lineage>
</organism>
<keyword evidence="4" id="KW-0175">Coiled coil</keyword>
<dbReference type="InterPro" id="IPR045058">
    <property type="entry name" value="GIMA/IAN/Toc"/>
</dbReference>
<feature type="coiled-coil region" evidence="4">
    <location>
        <begin position="301"/>
        <end position="512"/>
    </location>
</feature>
<evidence type="ECO:0000313" key="7">
    <source>
        <dbReference type="EMBL" id="CAG5940350.1"/>
    </source>
</evidence>
<dbReference type="Gene3D" id="3.40.50.300">
    <property type="entry name" value="P-loop containing nucleotide triphosphate hydrolases"/>
    <property type="match status" value="1"/>
</dbReference>
<dbReference type="GO" id="GO:0005525">
    <property type="term" value="F:GTP binding"/>
    <property type="evidence" value="ECO:0007669"/>
    <property type="project" value="UniProtKB-KW"/>
</dbReference>
<keyword evidence="8" id="KW-1185">Reference proteome</keyword>
<dbReference type="PANTHER" id="PTHR10903">
    <property type="entry name" value="GTPASE, IMAP FAMILY MEMBER-RELATED"/>
    <property type="match status" value="1"/>
</dbReference>
<gene>
    <name evidence="7" type="ORF">MMEN_LOCUS13868</name>
</gene>
<dbReference type="PANTHER" id="PTHR10903:SF188">
    <property type="entry name" value="GTPASE IMAP FAMILY MEMBER 2-LIKE-RELATED"/>
    <property type="match status" value="1"/>
</dbReference>
<comment type="caution">
    <text evidence="7">The sequence shown here is derived from an EMBL/GenBank/DDBJ whole genome shotgun (WGS) entry which is preliminary data.</text>
</comment>
<dbReference type="AlphaFoldDB" id="A0A8S4BA61"/>